<dbReference type="AlphaFoldDB" id="A0A9Q9SIZ4"/>
<reference evidence="1 3" key="1">
    <citation type="submission" date="2019-09" db="EMBL/GenBank/DDBJ databases">
        <authorList>
            <person name="Depoorter E."/>
        </authorList>
    </citation>
    <scope>NUCLEOTIDE SEQUENCE [LARGE SCALE GENOMIC DNA]</scope>
    <source>
        <strain evidence="1">LMG 24066</strain>
    </source>
</reference>
<dbReference type="InterPro" id="IPR016084">
    <property type="entry name" value="Haem_Oase-like_multi-hlx"/>
</dbReference>
<evidence type="ECO:0000313" key="1">
    <source>
        <dbReference type="EMBL" id="VWB70564.1"/>
    </source>
</evidence>
<keyword evidence="4" id="KW-1185">Reference proteome</keyword>
<dbReference type="Proteomes" id="UP000494172">
    <property type="component" value="Unassembled WGS sequence"/>
</dbReference>
<reference evidence="2 4" key="2">
    <citation type="submission" date="2022-10" db="EMBL/GenBank/DDBJ databases">
        <title>Genomic of Burkholderia cepacia PN-1.</title>
        <authorList>
            <person name="Yang Y."/>
            <person name="Guan H."/>
            <person name="Huang J."/>
        </authorList>
    </citation>
    <scope>NUCLEOTIDE SEQUENCE [LARGE SCALE GENOMIC DNA]</scope>
    <source>
        <strain evidence="2 4">PN-1</strain>
    </source>
</reference>
<dbReference type="RefSeq" id="WP_174992949.1">
    <property type="nucleotide sequence ID" value="NZ_CABVPX010000012.1"/>
</dbReference>
<proteinExistence type="predicted"/>
<evidence type="ECO:0000313" key="3">
    <source>
        <dbReference type="Proteomes" id="UP000494172"/>
    </source>
</evidence>
<name>A0A9Q9SIZ4_9BURK</name>
<sequence>MKAVLAHVRRNREDYENLPLFDRLRDDRLPPLVRLEFVRGFMFFVMAFGDLNRYVLRAEPPADAYQARVNAHTREDDHHWPWFLEDVETLGWNDATTLIDTLRMLWSEHTHRSRLLMYELCAIVGDADGVERLAVIEAIEETGNVLFSLTTHVAAQVRAQTGRELRYLGAFHFALESGHLQNGEHAELASIALGGDSRARCIALVDRVFRAFAAWTHEAATQIDMAAAGADIVPVARSLP</sequence>
<dbReference type="EMBL" id="CABVPX010000012">
    <property type="protein sequence ID" value="VWB70564.1"/>
    <property type="molecule type" value="Genomic_DNA"/>
</dbReference>
<dbReference type="EMBL" id="CP109821">
    <property type="protein sequence ID" value="XAE47312.1"/>
    <property type="molecule type" value="Genomic_DNA"/>
</dbReference>
<dbReference type="Proteomes" id="UP001448498">
    <property type="component" value="Chromosome 1"/>
</dbReference>
<accession>A0A9Q9SIZ4</accession>
<evidence type="ECO:0000313" key="2">
    <source>
        <dbReference type="EMBL" id="XAE47312.1"/>
    </source>
</evidence>
<gene>
    <name evidence="1" type="ORF">BAR24066_03302</name>
    <name evidence="2" type="ORF">OHZ10_13260</name>
</gene>
<dbReference type="Gene3D" id="1.20.910.10">
    <property type="entry name" value="Heme oxygenase-like"/>
    <property type="match status" value="1"/>
</dbReference>
<evidence type="ECO:0000313" key="4">
    <source>
        <dbReference type="Proteomes" id="UP001448498"/>
    </source>
</evidence>
<organism evidence="1 3">
    <name type="scientific">Burkholderia arboris</name>
    <dbReference type="NCBI Taxonomy" id="488730"/>
    <lineage>
        <taxon>Bacteria</taxon>
        <taxon>Pseudomonadati</taxon>
        <taxon>Pseudomonadota</taxon>
        <taxon>Betaproteobacteria</taxon>
        <taxon>Burkholderiales</taxon>
        <taxon>Burkholderiaceae</taxon>
        <taxon>Burkholderia</taxon>
        <taxon>Burkholderia cepacia complex</taxon>
    </lineage>
</organism>
<protein>
    <submittedName>
        <fullName evidence="1">Uncharacterized protein</fullName>
    </submittedName>
</protein>